<dbReference type="EMBL" id="CAJNRG010001757">
    <property type="protein sequence ID" value="CAF2038513.1"/>
    <property type="molecule type" value="Genomic_DNA"/>
</dbReference>
<evidence type="ECO:0000313" key="4">
    <source>
        <dbReference type="Proteomes" id="UP000663887"/>
    </source>
</evidence>
<dbReference type="Proteomes" id="UP000663842">
    <property type="component" value="Unassembled WGS sequence"/>
</dbReference>
<comment type="caution">
    <text evidence="2">The sequence shown here is derived from an EMBL/GenBank/DDBJ whole genome shotgun (WGS) entry which is preliminary data.</text>
</comment>
<evidence type="ECO:0000256" key="1">
    <source>
        <dbReference type="SAM" id="Coils"/>
    </source>
</evidence>
<feature type="coiled-coil region" evidence="1">
    <location>
        <begin position="112"/>
        <end position="139"/>
    </location>
</feature>
<organism evidence="2 4">
    <name type="scientific">Rotaria magnacalcarata</name>
    <dbReference type="NCBI Taxonomy" id="392030"/>
    <lineage>
        <taxon>Eukaryota</taxon>
        <taxon>Metazoa</taxon>
        <taxon>Spiralia</taxon>
        <taxon>Gnathifera</taxon>
        <taxon>Rotifera</taxon>
        <taxon>Eurotatoria</taxon>
        <taxon>Bdelloidea</taxon>
        <taxon>Philodinida</taxon>
        <taxon>Philodinidae</taxon>
        <taxon>Rotaria</taxon>
    </lineage>
</organism>
<evidence type="ECO:0000313" key="2">
    <source>
        <dbReference type="EMBL" id="CAF2038513.1"/>
    </source>
</evidence>
<dbReference type="Proteomes" id="UP000663887">
    <property type="component" value="Unassembled WGS sequence"/>
</dbReference>
<evidence type="ECO:0000313" key="3">
    <source>
        <dbReference type="EMBL" id="CAF4170242.1"/>
    </source>
</evidence>
<dbReference type="EMBL" id="CAJOBF010005298">
    <property type="protein sequence ID" value="CAF4170242.1"/>
    <property type="molecule type" value="Genomic_DNA"/>
</dbReference>
<accession>A0A816NQY4</accession>
<dbReference type="AlphaFoldDB" id="A0A816NQY4"/>
<protein>
    <submittedName>
        <fullName evidence="2">Uncharacterized protein</fullName>
    </submittedName>
</protein>
<proteinExistence type="predicted"/>
<sequence>MSLNRITSQLCDVTVFISGKNFDDDVLKQLSNIINDLLKDDTCFENTQLIKILATSCITRINFNFERKKFQDVLDDLKILEKCKFDIYANPEILKKKCNEAEAEAELSKRLLSSEFEKLKVASEELENVKENIKMYYDISQMFLRTSNATIKKRKT</sequence>
<keyword evidence="1" id="KW-0175">Coiled coil</keyword>
<gene>
    <name evidence="3" type="ORF">UXM345_LOCUS26235</name>
    <name evidence="2" type="ORF">XDN619_LOCUS6267</name>
</gene>
<reference evidence="2" key="1">
    <citation type="submission" date="2021-02" db="EMBL/GenBank/DDBJ databases">
        <authorList>
            <person name="Nowell W R."/>
        </authorList>
    </citation>
    <scope>NUCLEOTIDE SEQUENCE</scope>
</reference>
<name>A0A816NQY4_9BILA</name>